<evidence type="ECO:0000256" key="1">
    <source>
        <dbReference type="ARBA" id="ARBA00022801"/>
    </source>
</evidence>
<organism evidence="4 5">
    <name type="scientific">Duganella aceris</name>
    <dbReference type="NCBI Taxonomy" id="2703883"/>
    <lineage>
        <taxon>Bacteria</taxon>
        <taxon>Pseudomonadati</taxon>
        <taxon>Pseudomonadota</taxon>
        <taxon>Betaproteobacteria</taxon>
        <taxon>Burkholderiales</taxon>
        <taxon>Oxalobacteraceae</taxon>
        <taxon>Telluria group</taxon>
        <taxon>Duganella</taxon>
    </lineage>
</organism>
<feature type="signal peptide" evidence="2">
    <location>
        <begin position="1"/>
        <end position="24"/>
    </location>
</feature>
<dbReference type="InterPro" id="IPR050585">
    <property type="entry name" value="Xaa-Pro_dipeptidyl-ppase/CocE"/>
</dbReference>
<dbReference type="InterPro" id="IPR029058">
    <property type="entry name" value="AB_hydrolase_fold"/>
</dbReference>
<sequence>MNYRNGYNTLLVALGLALLAPAAAQQGTPAGAEAPAGQRAKAWTISDAMIPMRDGAKLHTRVFVPARPGPALPFLLLRTPYGVDDSEEALNSRYRELAEDGYIFAFQDIRGKFASEGKFEMLRARRAAGDANAIDEATDAYDSIEWLIKNVPSNNGRVGMLGNSYLGWTTVMASLDPHPALKAVAPMASPADMWMGDDFHHNGAFRLSYGFEYAYMMESGKGSAQFPFDRYDTYSWYLALGALGNVNRRLFKDQITSWNDFAAHPDYDAFWKRQAFSAHGRETKVPTLSVAGWWDQEDFYGPLTIYRELEKGDRRGLNHLVVGPWRHGGARFGPGDALGAIQFDSATAKYFREQIEVPWFGFYLKDRGALDLPEALTFESGSNRWRRWDAWPPKTGVEQRNLYLGAARSLSFSASKNDDGGQFDSYLSDPAHPVPYRHRPIQATYFPGGSGWSTWLTEDQRFVDGRPDVLSWESPPLEADLTIAGDITAHLFASTSGSDADWIVKLIDVYPEHLSSNWALSGYQLMVANEIFRGRYRRSFETPEAIAPGAVVEYPFSLHAQNYTFRQGHRLMVQVQSSWFPLIDRNPQTFVRNIFEAGDGDFRPATQRIYRSASHPSHVTLPVVVSPQQ</sequence>
<dbReference type="SUPFAM" id="SSF49785">
    <property type="entry name" value="Galactose-binding domain-like"/>
    <property type="match status" value="1"/>
</dbReference>
<comment type="caution">
    <text evidence="4">The sequence shown here is derived from an EMBL/GenBank/DDBJ whole genome shotgun (WGS) entry which is preliminary data.</text>
</comment>
<gene>
    <name evidence="4" type="ORF">GW587_18165</name>
</gene>
<dbReference type="GO" id="GO:0016787">
    <property type="term" value="F:hydrolase activity"/>
    <property type="evidence" value="ECO:0007669"/>
    <property type="project" value="UniProtKB-KW"/>
</dbReference>
<dbReference type="Proteomes" id="UP000666369">
    <property type="component" value="Unassembled WGS sequence"/>
</dbReference>
<dbReference type="PANTHER" id="PTHR43056:SF10">
    <property type="entry name" value="COCE_NOND FAMILY, PUTATIVE (AFU_ORTHOLOGUE AFUA_7G00600)-RELATED"/>
    <property type="match status" value="1"/>
</dbReference>
<keyword evidence="5" id="KW-1185">Reference proteome</keyword>
<keyword evidence="2" id="KW-0732">Signal</keyword>
<evidence type="ECO:0000313" key="4">
    <source>
        <dbReference type="EMBL" id="NGZ86170.1"/>
    </source>
</evidence>
<dbReference type="Gene3D" id="3.40.50.1820">
    <property type="entry name" value="alpha/beta hydrolase"/>
    <property type="match status" value="1"/>
</dbReference>
<feature type="chain" id="PRO_5047032666" evidence="2">
    <location>
        <begin position="25"/>
        <end position="629"/>
    </location>
</feature>
<dbReference type="InterPro" id="IPR013736">
    <property type="entry name" value="Xaa-Pro_dipept_C"/>
</dbReference>
<keyword evidence="1 4" id="KW-0378">Hydrolase</keyword>
<feature type="domain" description="Xaa-Pro dipeptidyl-peptidase C-terminal" evidence="3">
    <location>
        <begin position="357"/>
        <end position="620"/>
    </location>
</feature>
<dbReference type="Pfam" id="PF08530">
    <property type="entry name" value="PepX_C"/>
    <property type="match status" value="1"/>
</dbReference>
<dbReference type="SMART" id="SM00939">
    <property type="entry name" value="PepX_C"/>
    <property type="match status" value="1"/>
</dbReference>
<name>A0ABX0FNH0_9BURK</name>
<evidence type="ECO:0000313" key="5">
    <source>
        <dbReference type="Proteomes" id="UP000666369"/>
    </source>
</evidence>
<evidence type="ECO:0000259" key="3">
    <source>
        <dbReference type="SMART" id="SM00939"/>
    </source>
</evidence>
<dbReference type="SUPFAM" id="SSF53474">
    <property type="entry name" value="alpha/beta-Hydrolases"/>
    <property type="match status" value="1"/>
</dbReference>
<protein>
    <submittedName>
        <fullName evidence="4">CocE/NonD family hydrolase</fullName>
    </submittedName>
</protein>
<proteinExistence type="predicted"/>
<dbReference type="InterPro" id="IPR000383">
    <property type="entry name" value="Xaa-Pro-like_dom"/>
</dbReference>
<dbReference type="RefSeq" id="WP_166105814.1">
    <property type="nucleotide sequence ID" value="NZ_JAADJT010000008.1"/>
</dbReference>
<dbReference type="InterPro" id="IPR005674">
    <property type="entry name" value="CocE/Ser_esterase"/>
</dbReference>
<dbReference type="Gene3D" id="1.10.3020.10">
    <property type="entry name" value="alpha-amino acid ester hydrolase ( Helical cap domain)"/>
    <property type="match status" value="1"/>
</dbReference>
<reference evidence="5" key="2">
    <citation type="submission" date="2023-07" db="EMBL/GenBank/DDBJ databases">
        <title>Duganella aceri sp. nov., isolated from tree sap.</title>
        <authorList>
            <person name="Kim I.S."/>
        </authorList>
    </citation>
    <scope>NUCLEOTIDE SEQUENCE [LARGE SCALE GENOMIC DNA]</scope>
    <source>
        <strain evidence="5">SAP-35</strain>
    </source>
</reference>
<evidence type="ECO:0000256" key="2">
    <source>
        <dbReference type="SAM" id="SignalP"/>
    </source>
</evidence>
<dbReference type="NCBIfam" id="TIGR00976">
    <property type="entry name" value="CocE_NonD"/>
    <property type="match status" value="1"/>
</dbReference>
<dbReference type="Pfam" id="PF02129">
    <property type="entry name" value="Peptidase_S15"/>
    <property type="match status" value="1"/>
</dbReference>
<dbReference type="Gene3D" id="2.60.120.260">
    <property type="entry name" value="Galactose-binding domain-like"/>
    <property type="match status" value="1"/>
</dbReference>
<dbReference type="PANTHER" id="PTHR43056">
    <property type="entry name" value="PEPTIDASE S9 PROLYL OLIGOPEPTIDASE"/>
    <property type="match status" value="1"/>
</dbReference>
<accession>A0ABX0FNH0</accession>
<dbReference type="InterPro" id="IPR008979">
    <property type="entry name" value="Galactose-bd-like_sf"/>
</dbReference>
<reference evidence="4 5" key="1">
    <citation type="submission" date="2020-01" db="EMBL/GenBank/DDBJ databases">
        <authorList>
            <person name="Lee S.D."/>
        </authorList>
    </citation>
    <scope>NUCLEOTIDE SEQUENCE [LARGE SCALE GENOMIC DNA]</scope>
    <source>
        <strain evidence="4 5">SAP-35</strain>
    </source>
</reference>
<dbReference type="EMBL" id="JAADJT010000008">
    <property type="protein sequence ID" value="NGZ86170.1"/>
    <property type="molecule type" value="Genomic_DNA"/>
</dbReference>